<evidence type="ECO:0000259" key="7">
    <source>
        <dbReference type="SMART" id="SM01030"/>
    </source>
</evidence>
<dbReference type="InterPro" id="IPR018327">
    <property type="entry name" value="BHD_2"/>
</dbReference>
<dbReference type="GO" id="GO:0005737">
    <property type="term" value="C:cytoplasm"/>
    <property type="evidence" value="ECO:0007669"/>
    <property type="project" value="TreeGrafter"/>
</dbReference>
<dbReference type="PANTHER" id="PTHR12135:SF0">
    <property type="entry name" value="DNA REPAIR PROTEIN COMPLEMENTING XP-C CELLS"/>
    <property type="match status" value="1"/>
</dbReference>
<dbReference type="OrthoDB" id="300780at2759"/>
<dbReference type="Pfam" id="PF03835">
    <property type="entry name" value="Rad4"/>
    <property type="match status" value="1"/>
</dbReference>
<accession>A0A3M6XGV8</accession>
<dbReference type="GO" id="GO:0003684">
    <property type="term" value="F:damaged DNA binding"/>
    <property type="evidence" value="ECO:0007669"/>
    <property type="project" value="InterPro"/>
</dbReference>
<evidence type="ECO:0000256" key="6">
    <source>
        <dbReference type="SAM" id="MobiDB-lite"/>
    </source>
</evidence>
<dbReference type="InterPro" id="IPR004583">
    <property type="entry name" value="DNA_repair_Rad4"/>
</dbReference>
<feature type="compositionally biased region" description="Low complexity" evidence="6">
    <location>
        <begin position="198"/>
        <end position="207"/>
    </location>
</feature>
<evidence type="ECO:0000256" key="2">
    <source>
        <dbReference type="ARBA" id="ARBA00009525"/>
    </source>
</evidence>
<evidence type="ECO:0000313" key="11">
    <source>
        <dbReference type="Proteomes" id="UP000281245"/>
    </source>
</evidence>
<dbReference type="SMART" id="SM01031">
    <property type="entry name" value="BHD_2"/>
    <property type="match status" value="1"/>
</dbReference>
<comment type="similarity">
    <text evidence="2">Belongs to the XPC family.</text>
</comment>
<dbReference type="Gene3D" id="3.30.60.290">
    <property type="entry name" value="Rad4, beta-hairpin domain BHD2"/>
    <property type="match status" value="1"/>
</dbReference>
<feature type="compositionally biased region" description="Acidic residues" evidence="6">
    <location>
        <begin position="1245"/>
        <end position="1263"/>
    </location>
</feature>
<dbReference type="InterPro" id="IPR038765">
    <property type="entry name" value="Papain-like_cys_pep_sf"/>
</dbReference>
<dbReference type="SMART" id="SM01030">
    <property type="entry name" value="BHD_1"/>
    <property type="match status" value="1"/>
</dbReference>
<evidence type="ECO:0008006" key="12">
    <source>
        <dbReference type="Google" id="ProtNLM"/>
    </source>
</evidence>
<feature type="domain" description="Rad4 beta-hairpin" evidence="8">
    <location>
        <begin position="770"/>
        <end position="834"/>
    </location>
</feature>
<reference evidence="10 11" key="1">
    <citation type="journal article" date="2018" name="BMC Genomics">
        <title>Genomic evidence for intraspecific hybridization in a clonal and extremely halotolerant yeast.</title>
        <authorList>
            <person name="Gostincar C."/>
            <person name="Stajich J.E."/>
            <person name="Zupancic J."/>
            <person name="Zalar P."/>
            <person name="Gunde-Cimerman N."/>
        </authorList>
    </citation>
    <scope>NUCLEOTIDE SEQUENCE [LARGE SCALE GENOMIC DNA]</scope>
    <source>
        <strain evidence="10 11">EXF-6656</strain>
    </source>
</reference>
<dbReference type="GO" id="GO:0000111">
    <property type="term" value="C:nucleotide-excision repair factor 2 complex"/>
    <property type="evidence" value="ECO:0007669"/>
    <property type="project" value="TreeGrafter"/>
</dbReference>
<dbReference type="GO" id="GO:0071942">
    <property type="term" value="C:XPC complex"/>
    <property type="evidence" value="ECO:0007669"/>
    <property type="project" value="TreeGrafter"/>
</dbReference>
<evidence type="ECO:0000256" key="4">
    <source>
        <dbReference type="ARBA" id="ARBA00023204"/>
    </source>
</evidence>
<dbReference type="VEuPathDB" id="FungiDB:BTJ68_07682"/>
<feature type="compositionally biased region" description="Acidic residues" evidence="6">
    <location>
        <begin position="1034"/>
        <end position="1050"/>
    </location>
</feature>
<dbReference type="SUPFAM" id="SSF54001">
    <property type="entry name" value="Cysteine proteinases"/>
    <property type="match status" value="1"/>
</dbReference>
<dbReference type="Gene3D" id="2.20.20.110">
    <property type="entry name" value="Rad4, beta-hairpin domain BHD1"/>
    <property type="match status" value="1"/>
</dbReference>
<dbReference type="GO" id="GO:0006298">
    <property type="term" value="P:mismatch repair"/>
    <property type="evidence" value="ECO:0007669"/>
    <property type="project" value="TreeGrafter"/>
</dbReference>
<dbReference type="InterPro" id="IPR036985">
    <property type="entry name" value="Transglutaminase-like_sf"/>
</dbReference>
<evidence type="ECO:0000259" key="8">
    <source>
        <dbReference type="SMART" id="SM01031"/>
    </source>
</evidence>
<keyword evidence="4" id="KW-0234">DNA repair</keyword>
<evidence type="ECO:0000256" key="3">
    <source>
        <dbReference type="ARBA" id="ARBA00022763"/>
    </source>
</evidence>
<evidence type="ECO:0000256" key="1">
    <source>
        <dbReference type="ARBA" id="ARBA00004123"/>
    </source>
</evidence>
<dbReference type="SMART" id="SM01032">
    <property type="entry name" value="BHD_3"/>
    <property type="match status" value="1"/>
</dbReference>
<protein>
    <recommendedName>
        <fullName evidence="12">Rad4 beta-hairpin domain-containing protein</fullName>
    </recommendedName>
</protein>
<feature type="compositionally biased region" description="Basic residues" evidence="6">
    <location>
        <begin position="1019"/>
        <end position="1030"/>
    </location>
</feature>
<feature type="compositionally biased region" description="Basic and acidic residues" evidence="6">
    <location>
        <begin position="1149"/>
        <end position="1164"/>
    </location>
</feature>
<name>A0A3M6XGV8_HORWE</name>
<dbReference type="EMBL" id="QWIJ01000021">
    <property type="protein sequence ID" value="RMX89720.1"/>
    <property type="molecule type" value="Genomic_DNA"/>
</dbReference>
<dbReference type="Gene3D" id="3.90.260.10">
    <property type="entry name" value="Transglutaminase-like"/>
    <property type="match status" value="1"/>
</dbReference>
<feature type="compositionally biased region" description="Gly residues" evidence="6">
    <location>
        <begin position="957"/>
        <end position="966"/>
    </location>
</feature>
<comment type="subcellular location">
    <subcellularLocation>
        <location evidence="1">Nucleus</location>
    </subcellularLocation>
</comment>
<dbReference type="GO" id="GO:0006289">
    <property type="term" value="P:nucleotide-excision repair"/>
    <property type="evidence" value="ECO:0007669"/>
    <property type="project" value="InterPro"/>
</dbReference>
<evidence type="ECO:0000259" key="9">
    <source>
        <dbReference type="SMART" id="SM01032"/>
    </source>
</evidence>
<comment type="caution">
    <text evidence="10">The sequence shown here is derived from an EMBL/GenBank/DDBJ whole genome shotgun (WGS) entry which is preliminary data.</text>
</comment>
<dbReference type="InterPro" id="IPR018325">
    <property type="entry name" value="Rad4/PNGase_transGLS-fold"/>
</dbReference>
<sequence length="1288" mass="139254">MGDVQVQVLEHEVQLMTVGVHNIEQTDDVGVDHLLQEGNLADGGGGDAFVFGFEADLLQRHDALVRGCQVAGFVYDSVLRSSVFVFGSCINKHYTLRYAKATPGTANLPPVSHASVTPAGDRLARADVTSMLTDGNDHLPFAPTHIQYGASKRRAKCCGGGVKAGELSGPSQPSDRAAGAYLDTTNMAPSRGRRVGQPAAASATTPSTRKRSGRNAKHEPQDPYSDMLAEAAVTDPVEDTDRPLKRRRIVREVNLPGHHSPRQPKPEKGAGGGNTPAQAINTVAPIGLQTIEASSDGGEDDEEDDFAFEDVDLDGPSTRKDEQQYGDESFGDVSIQLDQQPLPKRTATTRRKPATAAEKDHRLLVHKAHVLCLLGHCIYVNSWCNDETVHGNVEGLLNAKTTSLLNPKTSDSQFVRNRAFMAGLEQAAEVFKERFNVNSPGMRKARWAEDGDEATDQIDVEPMDRSDFIRASKKLKGSQDIGNQLFCALLRAAGVDARIVCSLQPLPFASSTAKPSNTPQKKPPKPVVLAIASDTDPDKPSASEASDNSIATSRTIGKIPSARRRLGQPSFNTSPASTAAPPPTEKKPQARKLAYPVFWVEAFNEAHQKWIPLDPIVTGTTAKPSKLEPPAAYEFNQLSYAIAFDPDGAARDVTKRYAKAFNAKTRRSRVESSGEEGIRWWKKTIRFFQRRGIVLDRDQVEDAELAQKEAREGLPNNVQDFKDHPLYALERHTKRHEVIHPRREVGKVNAGTAAKPRMEAVFRRRDVLVCRSAEKWYRLGRIVKEGEQPLKNVVSRRSLGCRRARSPSAEDEDGAIKAVTALYAPYQTELYVPSPVVKGKVPRNAFGNLDIYLPSMVPAGGTHLRHPLAKDAARFLKVDCLDAVTGFQFKGRQGTAVIEGGIVPSVYARAVEAVVEGLEWEAELEVSRQRSAQALRLWKRFLTGLRIAERVRMYGDTGKGGVGGGDAEGKDGDAGVAGEQSGGDRAAVFEGDIEDDGRELPTAGQYTLDELIALSTKTSNKKSLPRKKKRKVDDSDEEEILADDDSEGDAGDPLSQDPDAEYSGGGGGGFFPDDGGNAEIVAQPTAGEGGGFFSNEDGDGDGSGGGFLIPDEEEGEELGGGGFLAGDDGAGDGGFEAENLQVGGFLPEASEHEYNSVREGKDEETQNEESTNLSAFSEQQHSSSTIPNQTPEPPSRPTITLSGSDETGQEDTRIEDPAAQSASLTADNPKDSTRQEAGLSAENNAAEEEEEEKEREEGEEESSSEDRGSLLSHDPEDEDAEPDWLESE</sequence>
<dbReference type="Gene3D" id="3.30.70.2460">
    <property type="entry name" value="Rad4, beta-hairpin domain BHD3"/>
    <property type="match status" value="1"/>
</dbReference>
<feature type="region of interest" description="Disordered" evidence="6">
    <location>
        <begin position="957"/>
        <end position="984"/>
    </location>
</feature>
<dbReference type="InterPro" id="IPR018328">
    <property type="entry name" value="Rad4_beta-hairpin_dom3"/>
</dbReference>
<keyword evidence="5" id="KW-0539">Nucleus</keyword>
<feature type="compositionally biased region" description="Polar residues" evidence="6">
    <location>
        <begin position="1168"/>
        <end position="1189"/>
    </location>
</feature>
<dbReference type="Pfam" id="PF10403">
    <property type="entry name" value="BHD_1"/>
    <property type="match status" value="1"/>
</dbReference>
<organism evidence="10 11">
    <name type="scientific">Hortaea werneckii</name>
    <name type="common">Black yeast</name>
    <name type="synonym">Cladosporium werneckii</name>
    <dbReference type="NCBI Taxonomy" id="91943"/>
    <lineage>
        <taxon>Eukaryota</taxon>
        <taxon>Fungi</taxon>
        <taxon>Dikarya</taxon>
        <taxon>Ascomycota</taxon>
        <taxon>Pezizomycotina</taxon>
        <taxon>Dothideomycetes</taxon>
        <taxon>Dothideomycetidae</taxon>
        <taxon>Mycosphaerellales</taxon>
        <taxon>Teratosphaeriaceae</taxon>
        <taxon>Hortaea</taxon>
    </lineage>
</organism>
<gene>
    <name evidence="10" type="ORF">D0869_00673</name>
</gene>
<dbReference type="Proteomes" id="UP000281245">
    <property type="component" value="Unassembled WGS sequence"/>
</dbReference>
<feature type="domain" description="Rad4 beta-hairpin" evidence="7">
    <location>
        <begin position="710"/>
        <end position="768"/>
    </location>
</feature>
<feature type="region of interest" description="Disordered" evidence="6">
    <location>
        <begin position="531"/>
        <end position="588"/>
    </location>
</feature>
<feature type="domain" description="Rad4 beta-hairpin" evidence="9">
    <location>
        <begin position="841"/>
        <end position="915"/>
    </location>
</feature>
<feature type="region of interest" description="Disordered" evidence="6">
    <location>
        <begin position="1019"/>
        <end position="1288"/>
    </location>
</feature>
<dbReference type="GO" id="GO:0003697">
    <property type="term" value="F:single-stranded DNA binding"/>
    <property type="evidence" value="ECO:0007669"/>
    <property type="project" value="TreeGrafter"/>
</dbReference>
<evidence type="ECO:0000313" key="10">
    <source>
        <dbReference type="EMBL" id="RMX89720.1"/>
    </source>
</evidence>
<dbReference type="InterPro" id="IPR018326">
    <property type="entry name" value="Rad4_beta-hairpin_dom1"/>
</dbReference>
<evidence type="ECO:0000256" key="5">
    <source>
        <dbReference type="ARBA" id="ARBA00023242"/>
    </source>
</evidence>
<dbReference type="Pfam" id="PF10405">
    <property type="entry name" value="BHD_3"/>
    <property type="match status" value="1"/>
</dbReference>
<dbReference type="InterPro" id="IPR042488">
    <property type="entry name" value="Rad4_BHD3_sf"/>
</dbReference>
<proteinExistence type="inferred from homology"/>
<keyword evidence="3" id="KW-0227">DNA damage</keyword>
<feature type="region of interest" description="Disordered" evidence="6">
    <location>
        <begin position="309"/>
        <end position="357"/>
    </location>
</feature>
<feature type="compositionally biased region" description="Polar residues" evidence="6">
    <location>
        <begin position="543"/>
        <end position="555"/>
    </location>
</feature>
<feature type="compositionally biased region" description="Low complexity" evidence="6">
    <location>
        <begin position="569"/>
        <end position="579"/>
    </location>
</feature>
<dbReference type="PANTHER" id="PTHR12135">
    <property type="entry name" value="DNA REPAIR PROTEIN XP-C / RAD4"/>
    <property type="match status" value="1"/>
</dbReference>
<feature type="region of interest" description="Disordered" evidence="6">
    <location>
        <begin position="186"/>
        <end position="279"/>
    </location>
</feature>
<feature type="compositionally biased region" description="Polar residues" evidence="6">
    <location>
        <begin position="1197"/>
        <end position="1206"/>
    </location>
</feature>
<dbReference type="Pfam" id="PF10404">
    <property type="entry name" value="BHD_2"/>
    <property type="match status" value="1"/>
</dbReference>
<feature type="compositionally biased region" description="Acidic residues" evidence="6">
    <location>
        <begin position="1275"/>
        <end position="1288"/>
    </location>
</feature>